<dbReference type="GO" id="GO:0008061">
    <property type="term" value="F:chitin binding"/>
    <property type="evidence" value="ECO:0007669"/>
    <property type="project" value="UniProtKB-KW"/>
</dbReference>
<keyword evidence="4" id="KW-1015">Disulfide bond</keyword>
<proteinExistence type="predicted"/>
<evidence type="ECO:0000259" key="7">
    <source>
        <dbReference type="PROSITE" id="PS50940"/>
    </source>
</evidence>
<evidence type="ECO:0000256" key="3">
    <source>
        <dbReference type="ARBA" id="ARBA00022737"/>
    </source>
</evidence>
<dbReference type="SMART" id="SM00494">
    <property type="entry name" value="ChtBD2"/>
    <property type="match status" value="2"/>
</dbReference>
<dbReference type="GO" id="GO:0005576">
    <property type="term" value="C:extracellular region"/>
    <property type="evidence" value="ECO:0007669"/>
    <property type="project" value="InterPro"/>
</dbReference>
<sequence>FFLVVVNVVSYGEINFRNEPACLEEDDYFAAGPECFNFYSCRNGVLDIIECPPGLLWNNDITRCDIAENVQCEDEQTPGTTTQAPTTEAPTLAPTTSSPSNTFIPEVEGTLPILFPGSECPEDIRAFLLHATDCRRFYYCLYGIQYPQTCPFLETFNFVVGHCVPRDQSFCFPGSE</sequence>
<dbReference type="InterPro" id="IPR036508">
    <property type="entry name" value="Chitin-bd_dom_sf"/>
</dbReference>
<keyword evidence="9" id="KW-1185">Reference proteome</keyword>
<dbReference type="PROSITE" id="PS50940">
    <property type="entry name" value="CHIT_BIND_II"/>
    <property type="match status" value="2"/>
</dbReference>
<organism evidence="8 9">
    <name type="scientific">Anopheles christyi</name>
    <dbReference type="NCBI Taxonomy" id="43041"/>
    <lineage>
        <taxon>Eukaryota</taxon>
        <taxon>Metazoa</taxon>
        <taxon>Ecdysozoa</taxon>
        <taxon>Arthropoda</taxon>
        <taxon>Hexapoda</taxon>
        <taxon>Insecta</taxon>
        <taxon>Pterygota</taxon>
        <taxon>Neoptera</taxon>
        <taxon>Endopterygota</taxon>
        <taxon>Diptera</taxon>
        <taxon>Nematocera</taxon>
        <taxon>Culicoidea</taxon>
        <taxon>Culicidae</taxon>
        <taxon>Anophelinae</taxon>
        <taxon>Anopheles</taxon>
    </lineage>
</organism>
<keyword evidence="5" id="KW-0325">Glycoprotein</keyword>
<evidence type="ECO:0000256" key="6">
    <source>
        <dbReference type="SAM" id="MobiDB-lite"/>
    </source>
</evidence>
<feature type="domain" description="Chitin-binding type-2" evidence="7">
    <location>
        <begin position="117"/>
        <end position="173"/>
    </location>
</feature>
<feature type="domain" description="Chitin-binding type-2" evidence="7">
    <location>
        <begin position="19"/>
        <end position="74"/>
    </location>
</feature>
<dbReference type="InterPro" id="IPR002557">
    <property type="entry name" value="Chitin-bd_dom"/>
</dbReference>
<dbReference type="Gene3D" id="2.170.140.10">
    <property type="entry name" value="Chitin binding domain"/>
    <property type="match status" value="2"/>
</dbReference>
<evidence type="ECO:0000256" key="4">
    <source>
        <dbReference type="ARBA" id="ARBA00023157"/>
    </source>
</evidence>
<keyword evidence="1" id="KW-0147">Chitin-binding</keyword>
<name>A0A182K8X4_9DIPT</name>
<evidence type="ECO:0000256" key="2">
    <source>
        <dbReference type="ARBA" id="ARBA00022729"/>
    </source>
</evidence>
<dbReference type="InterPro" id="IPR051940">
    <property type="entry name" value="Chitin_bind-dev_reg"/>
</dbReference>
<dbReference type="PANTHER" id="PTHR23301">
    <property type="entry name" value="CHITIN BINDING PERITROPHIN-A"/>
    <property type="match status" value="1"/>
</dbReference>
<dbReference type="STRING" id="43041.A0A182K8X4"/>
<reference evidence="9" key="1">
    <citation type="submission" date="2013-03" db="EMBL/GenBank/DDBJ databases">
        <title>The Genome Sequence of Anopheles christyi ACHKN1017.</title>
        <authorList>
            <consortium name="The Broad Institute Genomics Platform"/>
            <person name="Neafsey D.E."/>
            <person name="Besansky N."/>
            <person name="Walker B."/>
            <person name="Young S.K."/>
            <person name="Zeng Q."/>
            <person name="Gargeya S."/>
            <person name="Fitzgerald M."/>
            <person name="Haas B."/>
            <person name="Abouelleil A."/>
            <person name="Allen A.W."/>
            <person name="Alvarado L."/>
            <person name="Arachchi H.M."/>
            <person name="Berlin A.M."/>
            <person name="Chapman S.B."/>
            <person name="Gainer-Dewar J."/>
            <person name="Goldberg J."/>
            <person name="Griggs A."/>
            <person name="Gujja S."/>
            <person name="Hansen M."/>
            <person name="Howarth C."/>
            <person name="Imamovic A."/>
            <person name="Ireland A."/>
            <person name="Larimer J."/>
            <person name="McCowan C."/>
            <person name="Murphy C."/>
            <person name="Pearson M."/>
            <person name="Poon T.W."/>
            <person name="Priest M."/>
            <person name="Roberts A."/>
            <person name="Saif S."/>
            <person name="Shea T."/>
            <person name="Sisk P."/>
            <person name="Sykes S."/>
            <person name="Wortman J."/>
            <person name="Nusbaum C."/>
            <person name="Birren B."/>
        </authorList>
    </citation>
    <scope>NUCLEOTIDE SEQUENCE [LARGE SCALE GENOMIC DNA]</scope>
    <source>
        <strain evidence="9">ACHKN1017</strain>
    </source>
</reference>
<keyword evidence="3" id="KW-0677">Repeat</keyword>
<evidence type="ECO:0000313" key="9">
    <source>
        <dbReference type="Proteomes" id="UP000075881"/>
    </source>
</evidence>
<accession>A0A182K8X4</accession>
<evidence type="ECO:0000256" key="1">
    <source>
        <dbReference type="ARBA" id="ARBA00022669"/>
    </source>
</evidence>
<dbReference type="SUPFAM" id="SSF57625">
    <property type="entry name" value="Invertebrate chitin-binding proteins"/>
    <property type="match status" value="2"/>
</dbReference>
<feature type="region of interest" description="Disordered" evidence="6">
    <location>
        <begin position="75"/>
        <end position="101"/>
    </location>
</feature>
<dbReference type="Proteomes" id="UP000075881">
    <property type="component" value="Unassembled WGS sequence"/>
</dbReference>
<feature type="compositionally biased region" description="Low complexity" evidence="6">
    <location>
        <begin position="77"/>
        <end position="101"/>
    </location>
</feature>
<evidence type="ECO:0000256" key="5">
    <source>
        <dbReference type="ARBA" id="ARBA00023180"/>
    </source>
</evidence>
<protein>
    <recommendedName>
        <fullName evidence="7">Chitin-binding type-2 domain-containing protein</fullName>
    </recommendedName>
</protein>
<evidence type="ECO:0000313" key="8">
    <source>
        <dbReference type="EnsemblMetazoa" id="ACHR007211-PA"/>
    </source>
</evidence>
<dbReference type="Pfam" id="PF01607">
    <property type="entry name" value="CBM_14"/>
    <property type="match status" value="2"/>
</dbReference>
<keyword evidence="2" id="KW-0732">Signal</keyword>
<dbReference type="AlphaFoldDB" id="A0A182K8X4"/>
<reference evidence="8" key="2">
    <citation type="submission" date="2020-05" db="UniProtKB">
        <authorList>
            <consortium name="EnsemblMetazoa"/>
        </authorList>
    </citation>
    <scope>IDENTIFICATION</scope>
    <source>
        <strain evidence="8">ACHKN1017</strain>
    </source>
</reference>
<dbReference type="EnsemblMetazoa" id="ACHR007211-RA">
    <property type="protein sequence ID" value="ACHR007211-PA"/>
    <property type="gene ID" value="ACHR007211"/>
</dbReference>
<dbReference type="PANTHER" id="PTHR23301:SF0">
    <property type="entry name" value="CHITIN-BINDING TYPE-2 DOMAIN-CONTAINING PROTEIN-RELATED"/>
    <property type="match status" value="1"/>
</dbReference>
<dbReference type="VEuPathDB" id="VectorBase:ACHR007211"/>